<evidence type="ECO:0000313" key="1">
    <source>
        <dbReference type="EMBL" id="KAL2621428.1"/>
    </source>
</evidence>
<accession>A0ABD1Y3T8</accession>
<keyword evidence="2" id="KW-1185">Reference proteome</keyword>
<gene>
    <name evidence="1" type="ORF">R1flu_001633</name>
</gene>
<name>A0ABD1Y3T8_9MARC</name>
<dbReference type="AlphaFoldDB" id="A0ABD1Y3T8"/>
<sequence length="247" mass="27699">MVTGQRRREFDTKHTGWLAKFSSFKLSTGHRLSTDPTGIAPVLPVTLPWCLRRRASIRLTGRADRRLTSDLPNLCSLGLNGASAGFDRRTGRSGQKRRAGRRCRGKREVAAAKRQLIASWFLVTRSEELRNCSVSEIDVGSVVWLREGGGILFSYLDESYRQGGTGCQLIPCWYLVGLIGSGGIRKQTQHCRHLRGVWRIKEGTEAVADTLSWQLSGFSRSCVERRRGAGAWYRFFVDILLPPQCSL</sequence>
<comment type="caution">
    <text evidence="1">The sequence shown here is derived from an EMBL/GenBank/DDBJ whole genome shotgun (WGS) entry which is preliminary data.</text>
</comment>
<evidence type="ECO:0000313" key="2">
    <source>
        <dbReference type="Proteomes" id="UP001605036"/>
    </source>
</evidence>
<organism evidence="1 2">
    <name type="scientific">Riccia fluitans</name>
    <dbReference type="NCBI Taxonomy" id="41844"/>
    <lineage>
        <taxon>Eukaryota</taxon>
        <taxon>Viridiplantae</taxon>
        <taxon>Streptophyta</taxon>
        <taxon>Embryophyta</taxon>
        <taxon>Marchantiophyta</taxon>
        <taxon>Marchantiopsida</taxon>
        <taxon>Marchantiidae</taxon>
        <taxon>Marchantiales</taxon>
        <taxon>Ricciaceae</taxon>
        <taxon>Riccia</taxon>
    </lineage>
</organism>
<reference evidence="1 2" key="1">
    <citation type="submission" date="2024-09" db="EMBL/GenBank/DDBJ databases">
        <title>Chromosome-scale assembly of Riccia fluitans.</title>
        <authorList>
            <person name="Paukszto L."/>
            <person name="Sawicki J."/>
            <person name="Karawczyk K."/>
            <person name="Piernik-Szablinska J."/>
            <person name="Szczecinska M."/>
            <person name="Mazdziarz M."/>
        </authorList>
    </citation>
    <scope>NUCLEOTIDE SEQUENCE [LARGE SCALE GENOMIC DNA]</scope>
    <source>
        <strain evidence="1">Rf_01</strain>
        <tissue evidence="1">Aerial parts of the thallus</tissue>
    </source>
</reference>
<dbReference type="EMBL" id="JBHFFA010000006">
    <property type="protein sequence ID" value="KAL2621428.1"/>
    <property type="molecule type" value="Genomic_DNA"/>
</dbReference>
<dbReference type="Proteomes" id="UP001605036">
    <property type="component" value="Unassembled WGS sequence"/>
</dbReference>
<protein>
    <submittedName>
        <fullName evidence="1">Uncharacterized protein</fullName>
    </submittedName>
</protein>
<proteinExistence type="predicted"/>